<dbReference type="PANTHER" id="PTHR46344">
    <property type="entry name" value="OS02G0202900 PROTEIN"/>
    <property type="match status" value="1"/>
</dbReference>
<dbReference type="InterPro" id="IPR035986">
    <property type="entry name" value="PKD_dom_sf"/>
</dbReference>
<name>A0A250IRL1_9BACT</name>
<keyword evidence="2" id="KW-0677">Repeat</keyword>
<dbReference type="AlphaFoldDB" id="A0A250IRL1"/>
<protein>
    <recommendedName>
        <fullName evidence="6">High-affinity leucine-specific transport system, periplasmic binding protein LivK</fullName>
    </recommendedName>
</protein>
<dbReference type="InterPro" id="IPR015915">
    <property type="entry name" value="Kelch-typ_b-propeller"/>
</dbReference>
<gene>
    <name evidence="4" type="ORF">MEBOL_007391</name>
</gene>
<dbReference type="PANTHER" id="PTHR46344:SF27">
    <property type="entry name" value="KELCH REPEAT SUPERFAMILY PROTEIN"/>
    <property type="match status" value="1"/>
</dbReference>
<feature type="chain" id="PRO_5012422456" description="High-affinity leucine-specific transport system, periplasmic binding protein LivK" evidence="3">
    <location>
        <begin position="28"/>
        <end position="770"/>
    </location>
</feature>
<evidence type="ECO:0008006" key="6">
    <source>
        <dbReference type="Google" id="ProtNLM"/>
    </source>
</evidence>
<dbReference type="Gene3D" id="2.120.10.80">
    <property type="entry name" value="Kelch-type beta propeller"/>
    <property type="match status" value="1"/>
</dbReference>
<dbReference type="Proteomes" id="UP000217289">
    <property type="component" value="Chromosome"/>
</dbReference>
<accession>A0A250IRL1</accession>
<dbReference type="PROSITE" id="PS51257">
    <property type="entry name" value="PROKAR_LIPOPROTEIN"/>
    <property type="match status" value="1"/>
</dbReference>
<dbReference type="EMBL" id="CP022163">
    <property type="protein sequence ID" value="ATB33890.1"/>
    <property type="molecule type" value="Genomic_DNA"/>
</dbReference>
<evidence type="ECO:0000256" key="1">
    <source>
        <dbReference type="ARBA" id="ARBA00022441"/>
    </source>
</evidence>
<dbReference type="InterPro" id="IPR006652">
    <property type="entry name" value="Kelch_1"/>
</dbReference>
<dbReference type="Pfam" id="PF01344">
    <property type="entry name" value="Kelch_1"/>
    <property type="match status" value="3"/>
</dbReference>
<dbReference type="InterPro" id="IPR011043">
    <property type="entry name" value="Gal_Oxase/kelch_b-propeller"/>
</dbReference>
<dbReference type="KEGG" id="mbd:MEBOL_007391"/>
<dbReference type="OrthoDB" id="5498078at2"/>
<evidence type="ECO:0000313" key="5">
    <source>
        <dbReference type="Proteomes" id="UP000217289"/>
    </source>
</evidence>
<dbReference type="SUPFAM" id="SSF49299">
    <property type="entry name" value="PKD domain"/>
    <property type="match status" value="1"/>
</dbReference>
<keyword evidence="3" id="KW-0732">Signal</keyword>
<dbReference type="Gene3D" id="2.60.40.10">
    <property type="entry name" value="Immunoglobulins"/>
    <property type="match status" value="2"/>
</dbReference>
<evidence type="ECO:0000313" key="4">
    <source>
        <dbReference type="EMBL" id="ATB33890.1"/>
    </source>
</evidence>
<dbReference type="Pfam" id="PF24681">
    <property type="entry name" value="Kelch_KLHDC2_KLHL20_DRC7"/>
    <property type="match status" value="1"/>
</dbReference>
<dbReference type="RefSeq" id="WP_095981861.1">
    <property type="nucleotide sequence ID" value="NZ_CP022163.1"/>
</dbReference>
<dbReference type="InterPro" id="IPR011045">
    <property type="entry name" value="N2O_reductase_N"/>
</dbReference>
<feature type="signal peptide" evidence="3">
    <location>
        <begin position="1"/>
        <end position="27"/>
    </location>
</feature>
<dbReference type="CDD" id="cd00146">
    <property type="entry name" value="PKD"/>
    <property type="match status" value="1"/>
</dbReference>
<organism evidence="4 5">
    <name type="scientific">Melittangium boletus DSM 14713</name>
    <dbReference type="NCBI Taxonomy" id="1294270"/>
    <lineage>
        <taxon>Bacteria</taxon>
        <taxon>Pseudomonadati</taxon>
        <taxon>Myxococcota</taxon>
        <taxon>Myxococcia</taxon>
        <taxon>Myxococcales</taxon>
        <taxon>Cystobacterineae</taxon>
        <taxon>Archangiaceae</taxon>
        <taxon>Melittangium</taxon>
    </lineage>
</organism>
<evidence type="ECO:0000256" key="2">
    <source>
        <dbReference type="ARBA" id="ARBA00022737"/>
    </source>
</evidence>
<evidence type="ECO:0000256" key="3">
    <source>
        <dbReference type="SAM" id="SignalP"/>
    </source>
</evidence>
<keyword evidence="5" id="KW-1185">Reference proteome</keyword>
<dbReference type="InterPro" id="IPR037293">
    <property type="entry name" value="Gal_Oxidase_central_sf"/>
</dbReference>
<sequence length="770" mass="78419">MQRFRSLSLLSLVLVWLAACHSEQNPASPVTGSVQFATSTRQALSASDISRVTVTSSASDMPSLETELARTDGVWGGVIGNIPAGTDRAFLAQAFDSTGNLRFEGHAEGITVAAGEVTLVTLTLQELTPDVPYTNEAPLIDSVVAAPLVVAPGGSVTLAASAHDPNPGDTLRYAWSASEGVFASPSQAGTTWSAPATSGPVTLTLTVSDSLGAASSVSLTVRVSTGEGGAVLDVRFNSRPVVVGFTSTQSALGVGEQTALSVSATDSDSDALSYQWSATCAGFFDNTTSASAIFTPTALPGDACNNCLVNVAVSDGRGGETTATLALCVAPSASLHLPPTLVRSYQSALSARPSQQLTFEVVASDPENSPLAFAWSAPAGTLGTAATAASSSRVSWTAPTCSRDGANLSVTATVTNGFGLSSSRAFSISVAGLPSCTLGSWAATGTMGSPRFWHEATRLNNGKVLVTGGAINRSNTATATAELYDPASGTWTAVPPMASTRMLHRATLLPNGKVLVAGGSNRATAELYDPATNTWSSAGAMASARESHTATLLPNGKVLVAGGMAFSAVHGTAELYDPATNTWSSAGTMAWPHEDHTATLLSNGQVLVAGGSYNTNTSITAAELYDPATNTWSSAAGLLTPRRGHTATLLPSGKVLIAGGFNGQYFPSVDVYEPATNTWSSTAAMASARGSHTATLLPSGKVLVSGGYNYSGYLSVAEVYDPATQTWVTTAAMNSGRESSVATMLNNGQVLVSGGVASSGVHASAELYTP</sequence>
<dbReference type="Pfam" id="PF22352">
    <property type="entry name" value="K319L-like_PKD"/>
    <property type="match status" value="1"/>
</dbReference>
<dbReference type="Gene3D" id="2.130.10.80">
    <property type="entry name" value="Galactose oxidase/kelch, beta-propeller"/>
    <property type="match status" value="2"/>
</dbReference>
<dbReference type="SUPFAM" id="SSF50965">
    <property type="entry name" value="Galactose oxidase, central domain"/>
    <property type="match status" value="1"/>
</dbReference>
<dbReference type="SUPFAM" id="SSF50974">
    <property type="entry name" value="Nitrous oxide reductase, N-terminal domain"/>
    <property type="match status" value="1"/>
</dbReference>
<dbReference type="SMART" id="SM00612">
    <property type="entry name" value="Kelch"/>
    <property type="match status" value="6"/>
</dbReference>
<reference evidence="4 5" key="1">
    <citation type="submission" date="2017-06" db="EMBL/GenBank/DDBJ databases">
        <authorList>
            <person name="Kim H.J."/>
            <person name="Triplett B.A."/>
        </authorList>
    </citation>
    <scope>NUCLEOTIDE SEQUENCE [LARGE SCALE GENOMIC DNA]</scope>
    <source>
        <strain evidence="4 5">DSM 14713</strain>
    </source>
</reference>
<dbReference type="InterPro" id="IPR013783">
    <property type="entry name" value="Ig-like_fold"/>
</dbReference>
<proteinExistence type="predicted"/>
<keyword evidence="1" id="KW-0880">Kelch repeat</keyword>